<dbReference type="Proteomes" id="UP000321832">
    <property type="component" value="Unassembled WGS sequence"/>
</dbReference>
<dbReference type="Gene3D" id="2.70.70.10">
    <property type="entry name" value="Glucose Permease (Domain IIA)"/>
    <property type="match status" value="1"/>
</dbReference>
<keyword evidence="7" id="KW-0732">Signal</keyword>
<gene>
    <name evidence="9" type="ORF">FSC37_15025</name>
</gene>
<evidence type="ECO:0000256" key="2">
    <source>
        <dbReference type="ARBA" id="ARBA00022670"/>
    </source>
</evidence>
<dbReference type="Gene3D" id="3.10.450.350">
    <property type="match status" value="2"/>
</dbReference>
<feature type="signal peptide" evidence="7">
    <location>
        <begin position="1"/>
        <end position="30"/>
    </location>
</feature>
<keyword evidence="4" id="KW-0378">Hydrolase</keyword>
<evidence type="ECO:0000256" key="5">
    <source>
        <dbReference type="ARBA" id="ARBA00022833"/>
    </source>
</evidence>
<comment type="cofactor">
    <cofactor evidence="1">
        <name>Zn(2+)</name>
        <dbReference type="ChEBI" id="CHEBI:29105"/>
    </cofactor>
</comment>
<reference evidence="9 10" key="1">
    <citation type="submission" date="2019-08" db="EMBL/GenBank/DDBJ databases">
        <authorList>
            <person name="Khan S.A."/>
            <person name="Jeon C.O."/>
            <person name="Jeong S.E."/>
        </authorList>
    </citation>
    <scope>NUCLEOTIDE SEQUENCE [LARGE SCALE GENOMIC DNA]</scope>
    <source>
        <strain evidence="10">IMCC1728</strain>
    </source>
</reference>
<evidence type="ECO:0000256" key="1">
    <source>
        <dbReference type="ARBA" id="ARBA00001947"/>
    </source>
</evidence>
<name>A0A5C6U6Q8_9BURK</name>
<evidence type="ECO:0000259" key="8">
    <source>
        <dbReference type="Pfam" id="PF01551"/>
    </source>
</evidence>
<dbReference type="InterPro" id="IPR011055">
    <property type="entry name" value="Dup_hybrid_motif"/>
</dbReference>
<keyword evidence="5" id="KW-0862">Zinc</keyword>
<organism evidence="9 10">
    <name type="scientific">Piscinibacter aquaticus</name>
    <dbReference type="NCBI Taxonomy" id="392597"/>
    <lineage>
        <taxon>Bacteria</taxon>
        <taxon>Pseudomonadati</taxon>
        <taxon>Pseudomonadota</taxon>
        <taxon>Betaproteobacteria</taxon>
        <taxon>Burkholderiales</taxon>
        <taxon>Sphaerotilaceae</taxon>
        <taxon>Piscinibacter</taxon>
    </lineage>
</organism>
<dbReference type="SUPFAM" id="SSF51261">
    <property type="entry name" value="Duplicated hybrid motif"/>
    <property type="match status" value="1"/>
</dbReference>
<keyword evidence="3" id="KW-0479">Metal-binding</keyword>
<evidence type="ECO:0000256" key="6">
    <source>
        <dbReference type="ARBA" id="ARBA00023049"/>
    </source>
</evidence>
<dbReference type="CDD" id="cd12797">
    <property type="entry name" value="M23_peptidase"/>
    <property type="match status" value="1"/>
</dbReference>
<protein>
    <submittedName>
        <fullName evidence="9">M23 family metallopeptidase</fullName>
    </submittedName>
</protein>
<evidence type="ECO:0000256" key="4">
    <source>
        <dbReference type="ARBA" id="ARBA00022801"/>
    </source>
</evidence>
<sequence length="447" mass="47940">MARGAWFVHTHPRTLASAVALALAGFGAAAYGIAQTGPDAADLPRRVVTEIVTPVDVIPQLEALAGHRLELYRSEQTRAGDGAETLLARLGVADAEAIAFLRRDPLARKVIEGRAGKLVRAAVTPAGRLEELTARYAPADSTLAATHFERLRVVRGDDGRFSASVEAAPLATTVRLGSGTIRSSLFAATDESNIPDAVAVQMAEAFSVDIDFHRELRKGDTFSLVYETLTADGEPITWNNAAGRLIAAEFVNRGEAHSAVWFKDENGRGGFYGLDGKSKRRTFLASPMEFSRVTSGFAMRMHPILNQWRAHKGVDYGAPTGTPVRAVAHGTVTVAGWQNGYGNVVEVEHGNGKSTLYAHLSRIDVRKGQRIDQGVRIGAVGATGWATGPHLHFEFKVRGEQVNPMVMARSSEAVELSATARERFAVVARQIRGQLDAALTVGSTVAE</sequence>
<evidence type="ECO:0000256" key="7">
    <source>
        <dbReference type="SAM" id="SignalP"/>
    </source>
</evidence>
<feature type="domain" description="M23ase beta-sheet core" evidence="8">
    <location>
        <begin position="310"/>
        <end position="404"/>
    </location>
</feature>
<comment type="caution">
    <text evidence="9">The sequence shown here is derived from an EMBL/GenBank/DDBJ whole genome shotgun (WGS) entry which is preliminary data.</text>
</comment>
<evidence type="ECO:0000313" key="10">
    <source>
        <dbReference type="Proteomes" id="UP000321832"/>
    </source>
</evidence>
<dbReference type="InterPro" id="IPR050570">
    <property type="entry name" value="Cell_wall_metabolism_enzyme"/>
</dbReference>
<dbReference type="GO" id="GO:0046872">
    <property type="term" value="F:metal ion binding"/>
    <property type="evidence" value="ECO:0007669"/>
    <property type="project" value="UniProtKB-KW"/>
</dbReference>
<keyword evidence="6" id="KW-0482">Metalloprotease</keyword>
<keyword evidence="2" id="KW-0645">Protease</keyword>
<feature type="chain" id="PRO_5023094484" evidence="7">
    <location>
        <begin position="31"/>
        <end position="447"/>
    </location>
</feature>
<dbReference type="PANTHER" id="PTHR21666:SF288">
    <property type="entry name" value="CELL DIVISION PROTEIN YTFB"/>
    <property type="match status" value="1"/>
</dbReference>
<dbReference type="EMBL" id="VOPW01000001">
    <property type="protein sequence ID" value="TXC67546.1"/>
    <property type="molecule type" value="Genomic_DNA"/>
</dbReference>
<keyword evidence="10" id="KW-1185">Reference proteome</keyword>
<evidence type="ECO:0000313" key="9">
    <source>
        <dbReference type="EMBL" id="TXC67546.1"/>
    </source>
</evidence>
<dbReference type="GO" id="GO:0006508">
    <property type="term" value="P:proteolysis"/>
    <property type="evidence" value="ECO:0007669"/>
    <property type="project" value="UniProtKB-KW"/>
</dbReference>
<dbReference type="InterPro" id="IPR016047">
    <property type="entry name" value="M23ase_b-sheet_dom"/>
</dbReference>
<accession>A0A5C6U6Q8</accession>
<dbReference type="Pfam" id="PF01551">
    <property type="entry name" value="Peptidase_M23"/>
    <property type="match status" value="1"/>
</dbReference>
<dbReference type="PANTHER" id="PTHR21666">
    <property type="entry name" value="PEPTIDASE-RELATED"/>
    <property type="match status" value="1"/>
</dbReference>
<evidence type="ECO:0000256" key="3">
    <source>
        <dbReference type="ARBA" id="ARBA00022723"/>
    </source>
</evidence>
<dbReference type="GO" id="GO:0004222">
    <property type="term" value="F:metalloendopeptidase activity"/>
    <property type="evidence" value="ECO:0007669"/>
    <property type="project" value="TreeGrafter"/>
</dbReference>
<proteinExistence type="predicted"/>
<dbReference type="AlphaFoldDB" id="A0A5C6U6Q8"/>